<dbReference type="Proteomes" id="UP000003477">
    <property type="component" value="Unassembled WGS sequence"/>
</dbReference>
<dbReference type="GO" id="GO:0016301">
    <property type="term" value="F:kinase activity"/>
    <property type="evidence" value="ECO:0007669"/>
    <property type="project" value="UniProtKB-KW"/>
</dbReference>
<dbReference type="PANTHER" id="PTHR43061">
    <property type="entry name" value="GTP DIPHOSPHOKINASE RSH1, CHLOROPLASTIC-RELATED"/>
    <property type="match status" value="1"/>
</dbReference>
<sequence length="508" mass="59317">MHKHIVLDYLTLLALILERPFSSQQRNNLSAFKHNIKIINRFIEQEILRVEQSILCHNHCIELVDQLIEDGELLSSRILDYLEKISNLGRIHDNIDYEKIFQLANKLRPYPPKVTFPDVVNLIFALEIGAELLITIKVNKLQEFIKKNEDLLFQEYPDYRDLEIFDETSLVKWIKEYDPQKTETITVLTESNEEKEIPEGSTVLDFAYKIGPRLGNHCVQALVNNKSVSLDYVLEYGDKINIIIDKEFGQPKEEWLKFVYTKKAKHEIKKWFRRHNISQGKALIMNEFSNKYSLYGTIFQYVATTLMYKTPDGLYEDLGKGIIDIRKIKDTLRIYFKYYESLVSEENLELDNHIDNPIDGQSADEYKICTHCQPFPDDSSEIIGIIKVRNDKRILYIHSEDCSQIKNVNPDNKRVINWSYSCQLCTVTLKIRMQDREGILRHILNDIPPHFRFHVRTVTPVNNQSDDRIGVAVINCLVSSKKQLDFILLELKSKPAILQVQILKITPG</sequence>
<dbReference type="InterPro" id="IPR012676">
    <property type="entry name" value="TGS-like"/>
</dbReference>
<comment type="caution">
    <text evidence="2">The sequence shown here is derived from an EMBL/GenBank/DDBJ whole genome shotgun (WGS) entry which is preliminary data.</text>
</comment>
<dbReference type="PROSITE" id="PS51880">
    <property type="entry name" value="TGS"/>
    <property type="match status" value="1"/>
</dbReference>
<feature type="domain" description="TGS" evidence="1">
    <location>
        <begin position="181"/>
        <end position="244"/>
    </location>
</feature>
<keyword evidence="2" id="KW-0808">Transferase</keyword>
<reference evidence="2 3" key="1">
    <citation type="journal article" date="2011" name="Front. Microbiol.">
        <title>Two Strains of Crocosphaera watsonii with Highly Conserved Genomes are Distinguished by Strain-Specific Features.</title>
        <authorList>
            <person name="Bench S.R."/>
            <person name="Ilikchyan I.N."/>
            <person name="Tripp H.J."/>
            <person name="Zehr J.P."/>
        </authorList>
    </citation>
    <scope>NUCLEOTIDE SEQUENCE [LARGE SCALE GENOMIC DNA]</scope>
    <source>
        <strain evidence="2 3">WH 0003</strain>
    </source>
</reference>
<dbReference type="PANTHER" id="PTHR43061:SF1">
    <property type="entry name" value="GTP DIPHOSPHOKINASE RSH1, CHLOROPLASTIC-RELATED"/>
    <property type="match status" value="1"/>
</dbReference>
<evidence type="ECO:0000313" key="2">
    <source>
        <dbReference type="EMBL" id="EHJ13126.1"/>
    </source>
</evidence>
<dbReference type="Pfam" id="PF02824">
    <property type="entry name" value="TGS"/>
    <property type="match status" value="1"/>
</dbReference>
<dbReference type="Gene3D" id="3.10.20.30">
    <property type="match status" value="1"/>
</dbReference>
<dbReference type="InterPro" id="IPR004095">
    <property type="entry name" value="TGS"/>
</dbReference>
<accession>G5J3X7</accession>
<dbReference type="InterPro" id="IPR012675">
    <property type="entry name" value="Beta-grasp_dom_sf"/>
</dbReference>
<dbReference type="GO" id="GO:0008728">
    <property type="term" value="F:GTP diphosphokinase activity"/>
    <property type="evidence" value="ECO:0007669"/>
    <property type="project" value="UniProtKB-EC"/>
</dbReference>
<dbReference type="PATRIC" id="fig|423471.3.peg.2065"/>
<keyword evidence="2" id="KW-0418">Kinase</keyword>
<protein>
    <submittedName>
        <fullName evidence="2">GTP pyrophosphokinase</fullName>
        <ecNumber evidence="2">2.7.6.5</ecNumber>
    </submittedName>
</protein>
<proteinExistence type="predicted"/>
<organism evidence="2 3">
    <name type="scientific">Crocosphaera watsonii WH 0003</name>
    <dbReference type="NCBI Taxonomy" id="423471"/>
    <lineage>
        <taxon>Bacteria</taxon>
        <taxon>Bacillati</taxon>
        <taxon>Cyanobacteriota</taxon>
        <taxon>Cyanophyceae</taxon>
        <taxon>Oscillatoriophycideae</taxon>
        <taxon>Chroococcales</taxon>
        <taxon>Aphanothecaceae</taxon>
        <taxon>Crocosphaera</taxon>
    </lineage>
</organism>
<dbReference type="GeneID" id="88765913"/>
<gene>
    <name evidence="2" type="ORF">CWATWH0003_2200</name>
</gene>
<evidence type="ECO:0000259" key="1">
    <source>
        <dbReference type="PROSITE" id="PS51880"/>
    </source>
</evidence>
<dbReference type="AlphaFoldDB" id="G5J3X7"/>
<dbReference type="EC" id="2.7.6.5" evidence="2"/>
<evidence type="ECO:0000313" key="3">
    <source>
        <dbReference type="Proteomes" id="UP000003477"/>
    </source>
</evidence>
<dbReference type="RefSeq" id="WP_007305182.1">
    <property type="nucleotide sequence ID" value="NZ_AESD01000333.1"/>
</dbReference>
<dbReference type="EMBL" id="AESD01000333">
    <property type="protein sequence ID" value="EHJ13126.1"/>
    <property type="molecule type" value="Genomic_DNA"/>
</dbReference>
<name>G5J3X7_CROWT</name>
<dbReference type="SUPFAM" id="SSF81271">
    <property type="entry name" value="TGS-like"/>
    <property type="match status" value="1"/>
</dbReference>